<dbReference type="Pfam" id="PF12796">
    <property type="entry name" value="Ank_2"/>
    <property type="match status" value="2"/>
</dbReference>
<dbReference type="GeneID" id="55998312"/>
<dbReference type="AlphaFoldDB" id="A0A7H8RB61"/>
<dbReference type="PROSITE" id="PS50088">
    <property type="entry name" value="ANK_REPEAT"/>
    <property type="match status" value="3"/>
</dbReference>
<dbReference type="KEGG" id="trg:TRUGW13939_10833"/>
<dbReference type="EMBL" id="CP055903">
    <property type="protein sequence ID" value="QKX63662.1"/>
    <property type="molecule type" value="Genomic_DNA"/>
</dbReference>
<dbReference type="SUPFAM" id="SSF48403">
    <property type="entry name" value="Ankyrin repeat"/>
    <property type="match status" value="1"/>
</dbReference>
<keyword evidence="1" id="KW-0677">Repeat</keyword>
<proteinExistence type="predicted"/>
<dbReference type="Gene3D" id="1.25.40.20">
    <property type="entry name" value="Ankyrin repeat-containing domain"/>
    <property type="match status" value="1"/>
</dbReference>
<keyword evidence="2 3" id="KW-0040">ANK repeat</keyword>
<dbReference type="InterPro" id="IPR002110">
    <property type="entry name" value="Ankyrin_rpt"/>
</dbReference>
<protein>
    <submittedName>
        <fullName evidence="4">Uncharacterized protein</fullName>
    </submittedName>
</protein>
<accession>A0A7H8RB61</accession>
<evidence type="ECO:0000313" key="5">
    <source>
        <dbReference type="Proteomes" id="UP000509510"/>
    </source>
</evidence>
<gene>
    <name evidence="4" type="ORF">TRUGW13939_10833</name>
</gene>
<sequence length="587" mass="65926">MDFHPTPLAFSFQGFHRFSLKNFKPYSLKKSFEFYDPNGRQREKRKGLYDSFRSNQSGVLRTVCLQNGEILYENDYRGLRNRIIQLNDTVLLEQYIARYPRAATGPGEVYYHDPFFIAAECGSTDALRLLLNVHNTDPTQRKAPDKRELLDLACQNAHINTVRFLVDSEPLLGDVRAGNQYGDTALLSAAASLERFRYEDWKDNDLSEEWIRDRFVRSEDIIQLLLDRGASARDSNTSGFFREEYDVHKSQPRNTVLSLAVSRASPGLVKRLIDEGADVHRKDWYLRLPDSKFGGSDIDATDVSVLHLASSYWNVAAITVLLHNGGTELLSSPDSIGRLPIHWAAAGCMFHNEHTIPDNELDSRIIETFKLILTGGLDMINVKDKEGMTALFYMIGSHAGCGIGHLHLLTKFLLEKGANADLQNNKGQTVLHILASNSMTGEPINAAFIDLLLAHGADIHQTDMNGDTVLHLMAKNLRQVEVTRAVVSKGANVRAVNAKGNTPFHEVGLGLLRSRVFRRQKTEIVTLEDKLKAQNEMVAVLQDGNGYNNALMDQPNVAGKAPRQLLEERRALWQDIESKSSRSVRNQ</sequence>
<feature type="repeat" description="ANK" evidence="3">
    <location>
        <begin position="252"/>
        <end position="284"/>
    </location>
</feature>
<name>A0A7H8RB61_TALRU</name>
<organism evidence="4 5">
    <name type="scientific">Talaromyces rugulosus</name>
    <name type="common">Penicillium rugulosum</name>
    <dbReference type="NCBI Taxonomy" id="121627"/>
    <lineage>
        <taxon>Eukaryota</taxon>
        <taxon>Fungi</taxon>
        <taxon>Dikarya</taxon>
        <taxon>Ascomycota</taxon>
        <taxon>Pezizomycotina</taxon>
        <taxon>Eurotiomycetes</taxon>
        <taxon>Eurotiomycetidae</taxon>
        <taxon>Eurotiales</taxon>
        <taxon>Trichocomaceae</taxon>
        <taxon>Talaromyces</taxon>
        <taxon>Talaromyces sect. Islandici</taxon>
    </lineage>
</organism>
<dbReference type="InterPro" id="IPR036770">
    <property type="entry name" value="Ankyrin_rpt-contain_sf"/>
</dbReference>
<dbReference type="OrthoDB" id="823504at2759"/>
<dbReference type="SMART" id="SM00248">
    <property type="entry name" value="ANK"/>
    <property type="match status" value="7"/>
</dbReference>
<reference evidence="5" key="1">
    <citation type="submission" date="2020-06" db="EMBL/GenBank/DDBJ databases">
        <title>A chromosome-scale genome assembly of Talaromyces rugulosus W13939.</title>
        <authorList>
            <person name="Wang B."/>
            <person name="Guo L."/>
            <person name="Ye K."/>
            <person name="Wang L."/>
        </authorList>
    </citation>
    <scope>NUCLEOTIDE SEQUENCE [LARGE SCALE GENOMIC DNA]</scope>
    <source>
        <strain evidence="5">W13939</strain>
    </source>
</reference>
<feature type="repeat" description="ANK" evidence="3">
    <location>
        <begin position="465"/>
        <end position="498"/>
    </location>
</feature>
<dbReference type="Proteomes" id="UP000509510">
    <property type="component" value="Chromosome VI"/>
</dbReference>
<dbReference type="InterPro" id="IPR050745">
    <property type="entry name" value="Multifunctional_regulatory"/>
</dbReference>
<feature type="repeat" description="ANK" evidence="3">
    <location>
        <begin position="426"/>
        <end position="464"/>
    </location>
</feature>
<evidence type="ECO:0000256" key="2">
    <source>
        <dbReference type="ARBA" id="ARBA00023043"/>
    </source>
</evidence>
<dbReference type="PANTHER" id="PTHR24189">
    <property type="entry name" value="MYOTROPHIN"/>
    <property type="match status" value="1"/>
</dbReference>
<evidence type="ECO:0000256" key="1">
    <source>
        <dbReference type="ARBA" id="ARBA00022737"/>
    </source>
</evidence>
<keyword evidence="5" id="KW-1185">Reference proteome</keyword>
<evidence type="ECO:0000313" key="4">
    <source>
        <dbReference type="EMBL" id="QKX63662.1"/>
    </source>
</evidence>
<evidence type="ECO:0000256" key="3">
    <source>
        <dbReference type="PROSITE-ProRule" id="PRU00023"/>
    </source>
</evidence>
<dbReference type="RefSeq" id="XP_035349836.1">
    <property type="nucleotide sequence ID" value="XM_035493943.1"/>
</dbReference>